<evidence type="ECO:0000313" key="1">
    <source>
        <dbReference type="EMBL" id="BAG00369.1"/>
    </source>
</evidence>
<dbReference type="PaxDb" id="449447-MAE_05470"/>
<reference evidence="1 2" key="1">
    <citation type="journal article" date="2007" name="DNA Res.">
        <title>Complete genomic structure of the bloom-forming toxic cyanobacterium Microcystis aeruginosa NIES-843.</title>
        <authorList>
            <person name="Kaneko T."/>
            <person name="Nakajima N."/>
            <person name="Okamoto S."/>
            <person name="Suzuki I."/>
            <person name="Tanabe Y."/>
            <person name="Tamaoki M."/>
            <person name="Nakamura Y."/>
            <person name="Kasai F."/>
            <person name="Watanabe A."/>
            <person name="Kawashima K."/>
            <person name="Kishida Y."/>
            <person name="Ono A."/>
            <person name="Shimizu Y."/>
            <person name="Takahashi C."/>
            <person name="Minami C."/>
            <person name="Fujishiro T."/>
            <person name="Kohara M."/>
            <person name="Katoh M."/>
            <person name="Nakazaki N."/>
            <person name="Nakayama S."/>
            <person name="Yamada M."/>
            <person name="Tabata S."/>
            <person name="Watanabe M.M."/>
        </authorList>
    </citation>
    <scope>NUCLEOTIDE SEQUENCE [LARGE SCALE GENOMIC DNA]</scope>
    <source>
        <strain evidence="2">NIES-843 / IAM M-247</strain>
    </source>
</reference>
<dbReference type="HOGENOM" id="CLU_198266_0_0_3"/>
<gene>
    <name evidence="1" type="ordered locus">MAE_05470</name>
</gene>
<dbReference type="AlphaFoldDB" id="B0JP58"/>
<dbReference type="KEGG" id="mar:MAE_05470"/>
<proteinExistence type="predicted"/>
<dbReference type="EMBL" id="AP009552">
    <property type="protein sequence ID" value="BAG00369.1"/>
    <property type="molecule type" value="Genomic_DNA"/>
</dbReference>
<organism evidence="1 2">
    <name type="scientific">Microcystis aeruginosa (strain NIES-843 / IAM M-2473)</name>
    <dbReference type="NCBI Taxonomy" id="449447"/>
    <lineage>
        <taxon>Bacteria</taxon>
        <taxon>Bacillati</taxon>
        <taxon>Cyanobacteriota</taxon>
        <taxon>Cyanophyceae</taxon>
        <taxon>Oscillatoriophycideae</taxon>
        <taxon>Chroococcales</taxon>
        <taxon>Microcystaceae</taxon>
        <taxon>Microcystis</taxon>
    </lineage>
</organism>
<keyword evidence="2" id="KW-1185">Reference proteome</keyword>
<protein>
    <submittedName>
        <fullName evidence="1">Uncharacterized protein</fullName>
    </submittedName>
</protein>
<dbReference type="EnsemblBacteria" id="BAG00369">
    <property type="protein sequence ID" value="BAG00369"/>
    <property type="gene ID" value="MAE_05470"/>
</dbReference>
<accession>B0JP58</accession>
<sequence length="59" mass="6633">MLKKFVGGVRSQESVVSSRSSGVSGFVALSFLYQPMYYNKDNARFLMVPIRFFGTNIGF</sequence>
<name>B0JP58_MICAN</name>
<evidence type="ECO:0000313" key="2">
    <source>
        <dbReference type="Proteomes" id="UP000001510"/>
    </source>
</evidence>
<dbReference type="Proteomes" id="UP000001510">
    <property type="component" value="Chromosome"/>
</dbReference>